<organism evidence="3 4">
    <name type="scientific">Rhodopirellula halodulae</name>
    <dbReference type="NCBI Taxonomy" id="2894198"/>
    <lineage>
        <taxon>Bacteria</taxon>
        <taxon>Pseudomonadati</taxon>
        <taxon>Planctomycetota</taxon>
        <taxon>Planctomycetia</taxon>
        <taxon>Pirellulales</taxon>
        <taxon>Pirellulaceae</taxon>
        <taxon>Rhodopirellula</taxon>
    </lineage>
</organism>
<gene>
    <name evidence="3" type="ORF">LOC71_14025</name>
</gene>
<sequence>MRHATSTSSNSYASGSNASGRAVAIALAESSDARAQSQRVKRIWILCAAVVICWLLSNVASAQQYATINLPAEQVTPERIAERERAAKTLATTRKLEQMSAGERKNAEIYMQHIVPYLMVRKENLNQIGPMLSSLEKSLNTAQRINNPGKGEFLKHLYVGMSKVAKGNYIPAARINAILVLGRLDYTPYDGTTGRPPVPLAARVGPAFDQLVALYENEQEVDGVRAAALQSLHRTTMYGFPYMQDASKAKLSTLMTQLLESPAPEGRDPKAHAYLQRSAVDILHYLSTPQDTDLGKQLISISTDEEKPDLIALYSAEQIGQMTSQLDGQVADVDGVLKSWTRRAFDTVESELQRLKALDRTRKTAVKQPPSPESFLGLKESKKKKDKARSSAMRGGMGMGMEDMMMSGMDMDMGMEDSMMSGMEMDMGMEDMMMSGMGMMGRMPAAKPQPPEVSLSRRRITKVLQQVLRGAAGTPLAEVPEDPSGLLAGVSDENKKIVQDWINDIKPVADAINDDQLDDQKKWIESLEEQRIVLADLAGVELEDADNDLGDDGMGPLNGGLPGFGLPGAGLPGAGLPDAGSPEAEDGLPGAAPAAGLPGVN</sequence>
<feature type="compositionally biased region" description="Gly residues" evidence="1">
    <location>
        <begin position="552"/>
        <end position="573"/>
    </location>
</feature>
<dbReference type="Proteomes" id="UP001430306">
    <property type="component" value="Unassembled WGS sequence"/>
</dbReference>
<keyword evidence="2" id="KW-1133">Transmembrane helix</keyword>
<keyword evidence="2" id="KW-0472">Membrane</keyword>
<comment type="caution">
    <text evidence="3">The sequence shown here is derived from an EMBL/GenBank/DDBJ whole genome shotgun (WGS) entry which is preliminary data.</text>
</comment>
<evidence type="ECO:0008006" key="5">
    <source>
        <dbReference type="Google" id="ProtNLM"/>
    </source>
</evidence>
<keyword evidence="2" id="KW-0812">Transmembrane</keyword>
<protein>
    <recommendedName>
        <fullName evidence="5">Secreted protein</fullName>
    </recommendedName>
</protein>
<evidence type="ECO:0000256" key="2">
    <source>
        <dbReference type="SAM" id="Phobius"/>
    </source>
</evidence>
<dbReference type="EMBL" id="JAJKFW010000024">
    <property type="protein sequence ID" value="MCC9643398.1"/>
    <property type="molecule type" value="Genomic_DNA"/>
</dbReference>
<accession>A0ABS8NIK6</accession>
<dbReference type="RefSeq" id="WP_230274353.1">
    <property type="nucleotide sequence ID" value="NZ_JAJKFW010000024.1"/>
</dbReference>
<evidence type="ECO:0000313" key="3">
    <source>
        <dbReference type="EMBL" id="MCC9643398.1"/>
    </source>
</evidence>
<evidence type="ECO:0000256" key="1">
    <source>
        <dbReference type="SAM" id="MobiDB-lite"/>
    </source>
</evidence>
<feature type="region of interest" description="Disordered" evidence="1">
    <location>
        <begin position="361"/>
        <end position="402"/>
    </location>
</feature>
<feature type="region of interest" description="Disordered" evidence="1">
    <location>
        <begin position="546"/>
        <end position="601"/>
    </location>
</feature>
<keyword evidence="4" id="KW-1185">Reference proteome</keyword>
<name>A0ABS8NIK6_9BACT</name>
<feature type="compositionally biased region" description="Low complexity" evidence="1">
    <location>
        <begin position="574"/>
        <end position="601"/>
    </location>
</feature>
<feature type="transmembrane region" description="Helical" evidence="2">
    <location>
        <begin position="43"/>
        <end position="61"/>
    </location>
</feature>
<proteinExistence type="predicted"/>
<evidence type="ECO:0000313" key="4">
    <source>
        <dbReference type="Proteomes" id="UP001430306"/>
    </source>
</evidence>
<reference evidence="3" key="1">
    <citation type="submission" date="2021-11" db="EMBL/GenBank/DDBJ databases">
        <title>Genome sequence.</title>
        <authorList>
            <person name="Sun Q."/>
        </authorList>
    </citation>
    <scope>NUCLEOTIDE SEQUENCE</scope>
    <source>
        <strain evidence="3">JC740</strain>
    </source>
</reference>